<evidence type="ECO:0000313" key="3">
    <source>
        <dbReference type="EMBL" id="VDL72931.1"/>
    </source>
</evidence>
<proteinExistence type="predicted"/>
<organism evidence="5">
    <name type="scientific">Nippostrongylus brasiliensis</name>
    <name type="common">Rat hookworm</name>
    <dbReference type="NCBI Taxonomy" id="27835"/>
    <lineage>
        <taxon>Eukaryota</taxon>
        <taxon>Metazoa</taxon>
        <taxon>Ecdysozoa</taxon>
        <taxon>Nematoda</taxon>
        <taxon>Chromadorea</taxon>
        <taxon>Rhabditida</taxon>
        <taxon>Rhabditina</taxon>
        <taxon>Rhabditomorpha</taxon>
        <taxon>Strongyloidea</taxon>
        <taxon>Heligmosomidae</taxon>
        <taxon>Nippostrongylus</taxon>
    </lineage>
</organism>
<dbReference type="WBParaSite" id="NBR_0000934101-mRNA-1">
    <property type="protein sequence ID" value="NBR_0000934101-mRNA-1"/>
    <property type="gene ID" value="NBR_0000934101"/>
</dbReference>
<protein>
    <submittedName>
        <fullName evidence="5">HTH_Tnp_Tc3_1 domain-containing protein</fullName>
    </submittedName>
</protein>
<dbReference type="AlphaFoldDB" id="A0A0N4Y169"/>
<dbReference type="EMBL" id="UYSL01020127">
    <property type="protein sequence ID" value="VDL72931.1"/>
    <property type="molecule type" value="Genomic_DNA"/>
</dbReference>
<feature type="domain" description="Tc3 transposase DNA binding" evidence="2">
    <location>
        <begin position="21"/>
        <end position="66"/>
    </location>
</feature>
<accession>A0A0N4Y169</accession>
<dbReference type="GO" id="GO:0005634">
    <property type="term" value="C:nucleus"/>
    <property type="evidence" value="ECO:0007669"/>
    <property type="project" value="UniProtKB-SubCell"/>
</dbReference>
<name>A0A0N4Y169_NIPBR</name>
<gene>
    <name evidence="3" type="ORF">NBR_LOCUS9342</name>
</gene>
<dbReference type="SUPFAM" id="SSF46689">
    <property type="entry name" value="Homeodomain-like"/>
    <property type="match status" value="1"/>
</dbReference>
<dbReference type="Proteomes" id="UP000271162">
    <property type="component" value="Unassembled WGS sequence"/>
</dbReference>
<keyword evidence="4" id="KW-1185">Reference proteome</keyword>
<dbReference type="Pfam" id="PF11427">
    <property type="entry name" value="HTH_Tnp_Tc3_1"/>
    <property type="match status" value="1"/>
</dbReference>
<dbReference type="GO" id="GO:0003677">
    <property type="term" value="F:DNA binding"/>
    <property type="evidence" value="ECO:0007669"/>
    <property type="project" value="InterPro"/>
</dbReference>
<dbReference type="Gene3D" id="1.10.10.60">
    <property type="entry name" value="Homeodomain-like"/>
    <property type="match status" value="1"/>
</dbReference>
<comment type="subcellular location">
    <subcellularLocation>
        <location evidence="1">Nucleus</location>
    </subcellularLocation>
</comment>
<evidence type="ECO:0000256" key="1">
    <source>
        <dbReference type="ARBA" id="ARBA00004123"/>
    </source>
</evidence>
<sequence length="116" mass="13706">MLIGQRRRDNRNVYEIVTPKGTKLIPLEQAHVDALHMIDLTNKKVAAQLGRSLCCINRYLKDTDAYKRKQKVVRKRKLSRRDGAFQLERPLTPPCPRWICDVNWTSYSQNERYYDA</sequence>
<reference evidence="3 4" key="2">
    <citation type="submission" date="2018-11" db="EMBL/GenBank/DDBJ databases">
        <authorList>
            <consortium name="Pathogen Informatics"/>
        </authorList>
    </citation>
    <scope>NUCLEOTIDE SEQUENCE [LARGE SCALE GENOMIC DNA]</scope>
</reference>
<dbReference type="InterPro" id="IPR009057">
    <property type="entry name" value="Homeodomain-like_sf"/>
</dbReference>
<evidence type="ECO:0000313" key="5">
    <source>
        <dbReference type="WBParaSite" id="NBR_0000934101-mRNA-1"/>
    </source>
</evidence>
<evidence type="ECO:0000259" key="2">
    <source>
        <dbReference type="Pfam" id="PF11427"/>
    </source>
</evidence>
<reference evidence="5" key="1">
    <citation type="submission" date="2017-02" db="UniProtKB">
        <authorList>
            <consortium name="WormBaseParasite"/>
        </authorList>
    </citation>
    <scope>IDENTIFICATION</scope>
</reference>
<evidence type="ECO:0000313" key="4">
    <source>
        <dbReference type="Proteomes" id="UP000271162"/>
    </source>
</evidence>
<dbReference type="InterPro" id="IPR025898">
    <property type="entry name" value="Tc3_transposase_DNA-bd_dom"/>
</dbReference>